<organism evidence="2 3">
    <name type="scientific">Methanoregula formicica (strain DSM 22288 / NBRC 105244 / SMSP)</name>
    <dbReference type="NCBI Taxonomy" id="593750"/>
    <lineage>
        <taxon>Archaea</taxon>
        <taxon>Methanobacteriati</taxon>
        <taxon>Methanobacteriota</taxon>
        <taxon>Stenosarchaea group</taxon>
        <taxon>Methanomicrobia</taxon>
        <taxon>Methanomicrobiales</taxon>
        <taxon>Methanoregulaceae</taxon>
        <taxon>Methanoregula</taxon>
    </lineage>
</organism>
<feature type="transmembrane region" description="Helical" evidence="1">
    <location>
        <begin position="37"/>
        <end position="55"/>
    </location>
</feature>
<keyword evidence="1" id="KW-0812">Transmembrane</keyword>
<dbReference type="STRING" id="593750.Metfor_2052"/>
<gene>
    <name evidence="2" type="ordered locus">Metfor_2052</name>
</gene>
<reference evidence="2 3" key="2">
    <citation type="journal article" date="2014" name="Genome Announc.">
        <title>Complete Genome Sequence of Methanoregula formicica SMSPT, a Mesophilic Hydrogenotrophic Methanogen Isolated from a Methanogenic Upflow Anaerobic Sludge Blanket Reactor.</title>
        <authorList>
            <person name="Yamamoto K."/>
            <person name="Tamaki H."/>
            <person name="Cadillo-Quiroz H."/>
            <person name="Imachi H."/>
            <person name="Kyrpides N."/>
            <person name="Woyke T."/>
            <person name="Goodwin L."/>
            <person name="Zinder S.H."/>
            <person name="Kamagata Y."/>
            <person name="Liu W.T."/>
        </authorList>
    </citation>
    <scope>NUCLEOTIDE SEQUENCE [LARGE SCALE GENOMIC DNA]</scope>
    <source>
        <strain evidence="3">DSM 22288 / NBRC 105244 / SMSP</strain>
    </source>
</reference>
<keyword evidence="1" id="KW-0472">Membrane</keyword>
<proteinExistence type="predicted"/>
<dbReference type="RefSeq" id="WP_015286028.1">
    <property type="nucleotide sequence ID" value="NC_019943.1"/>
</dbReference>
<keyword evidence="1" id="KW-1133">Transmembrane helix</keyword>
<dbReference type="GeneID" id="14309445"/>
<dbReference type="Proteomes" id="UP000010824">
    <property type="component" value="Chromosome"/>
</dbReference>
<evidence type="ECO:0000313" key="2">
    <source>
        <dbReference type="EMBL" id="AGB03065.1"/>
    </source>
</evidence>
<sequence precursor="true">METNQLVRYGSIILALCVIVASIWVIVTPPVGDEIQGIALMAIGFIMLAVVYHIMRLEQKCKTA</sequence>
<evidence type="ECO:0000313" key="3">
    <source>
        <dbReference type="Proteomes" id="UP000010824"/>
    </source>
</evidence>
<dbReference type="InParanoid" id="L0HGC0"/>
<evidence type="ECO:0000256" key="1">
    <source>
        <dbReference type="SAM" id="Phobius"/>
    </source>
</evidence>
<dbReference type="KEGG" id="mfo:Metfor_2052"/>
<reference evidence="3" key="1">
    <citation type="submission" date="2011-12" db="EMBL/GenBank/DDBJ databases">
        <title>Complete sequence of Methanoregula formicicum SMSP.</title>
        <authorList>
            <person name="Lucas S."/>
            <person name="Han J."/>
            <person name="Lapidus A."/>
            <person name="Cheng J.-F."/>
            <person name="Goodwin L."/>
            <person name="Pitluck S."/>
            <person name="Peters L."/>
            <person name="Ovchinnikova G."/>
            <person name="Teshima H."/>
            <person name="Detter J.C."/>
            <person name="Han C."/>
            <person name="Tapia R."/>
            <person name="Land M."/>
            <person name="Hauser L."/>
            <person name="Kyrpides N."/>
            <person name="Ivanova N."/>
            <person name="Pagani I."/>
            <person name="Imachi H."/>
            <person name="Tamaki H."/>
            <person name="Sekiguchi Y."/>
            <person name="Kamagata Y."/>
            <person name="Cadillo-Quiroz H."/>
            <person name="Zinder S."/>
            <person name="Liu W.-T."/>
            <person name="Woyke T."/>
        </authorList>
    </citation>
    <scope>NUCLEOTIDE SEQUENCE [LARGE SCALE GENOMIC DNA]</scope>
    <source>
        <strain evidence="3">DSM 22288 / NBRC 105244 / SMSP</strain>
    </source>
</reference>
<dbReference type="HOGENOM" id="CLU_2857089_0_0_2"/>
<dbReference type="EMBL" id="CP003167">
    <property type="protein sequence ID" value="AGB03065.1"/>
    <property type="molecule type" value="Genomic_DNA"/>
</dbReference>
<protein>
    <submittedName>
        <fullName evidence="2">Uncharacterized protein</fullName>
    </submittedName>
</protein>
<keyword evidence="3" id="KW-1185">Reference proteome</keyword>
<feature type="transmembrane region" description="Helical" evidence="1">
    <location>
        <begin position="12"/>
        <end position="31"/>
    </location>
</feature>
<dbReference type="AlphaFoldDB" id="L0HGC0"/>
<name>L0HGC0_METFS</name>
<accession>L0HGC0</accession>